<dbReference type="InterPro" id="IPR001138">
    <property type="entry name" value="Zn2Cys6_DnaBD"/>
</dbReference>
<dbReference type="Gene3D" id="4.10.240.10">
    <property type="entry name" value="Zn(2)-C6 fungal-type DNA-binding domain"/>
    <property type="match status" value="1"/>
</dbReference>
<evidence type="ECO:0000256" key="2">
    <source>
        <dbReference type="ARBA" id="ARBA00022723"/>
    </source>
</evidence>
<dbReference type="GO" id="GO:0008270">
    <property type="term" value="F:zinc ion binding"/>
    <property type="evidence" value="ECO:0007669"/>
    <property type="project" value="InterPro"/>
</dbReference>
<dbReference type="InterPro" id="IPR036864">
    <property type="entry name" value="Zn2-C6_fun-type_DNA-bd_sf"/>
</dbReference>
<dbReference type="CDD" id="cd12148">
    <property type="entry name" value="fungal_TF_MHR"/>
    <property type="match status" value="1"/>
</dbReference>
<dbReference type="EMBL" id="JACDXP010000019">
    <property type="protein sequence ID" value="KAF6512957.1"/>
    <property type="molecule type" value="Genomic_DNA"/>
</dbReference>
<evidence type="ECO:0000259" key="6">
    <source>
        <dbReference type="PROSITE" id="PS50048"/>
    </source>
</evidence>
<dbReference type="InterPro" id="IPR050987">
    <property type="entry name" value="AtrR-like"/>
</dbReference>
<dbReference type="CDD" id="cd00067">
    <property type="entry name" value="GAL4"/>
    <property type="match status" value="1"/>
</dbReference>
<keyword evidence="2" id="KW-0479">Metal-binding</keyword>
<feature type="region of interest" description="Disordered" evidence="5">
    <location>
        <begin position="1"/>
        <end position="26"/>
    </location>
</feature>
<dbReference type="GO" id="GO:0005634">
    <property type="term" value="C:nucleus"/>
    <property type="evidence" value="ECO:0007669"/>
    <property type="project" value="UniProtKB-SubCell"/>
</dbReference>
<comment type="caution">
    <text evidence="7">The sequence shown here is derived from an EMBL/GenBank/DDBJ whole genome shotgun (WGS) entry which is preliminary data.</text>
</comment>
<protein>
    <recommendedName>
        <fullName evidence="6">Zn(2)-C6 fungal-type domain-containing protein</fullName>
    </recommendedName>
</protein>
<dbReference type="Pfam" id="PF00172">
    <property type="entry name" value="Zn_clus"/>
    <property type="match status" value="1"/>
</dbReference>
<dbReference type="PANTHER" id="PTHR46910:SF3">
    <property type="entry name" value="HALOTOLERANCE PROTEIN 9-RELATED"/>
    <property type="match status" value="1"/>
</dbReference>
<evidence type="ECO:0000256" key="3">
    <source>
        <dbReference type="ARBA" id="ARBA00023125"/>
    </source>
</evidence>
<dbReference type="SMART" id="SM00066">
    <property type="entry name" value="GAL4"/>
    <property type="match status" value="1"/>
</dbReference>
<feature type="domain" description="Zn(2)-C6 fungal-type" evidence="6">
    <location>
        <begin position="44"/>
        <end position="74"/>
    </location>
</feature>
<reference evidence="7 8" key="1">
    <citation type="journal article" date="2020" name="bioRxiv">
        <title>A chromosome-scale genome assembly for the Fusarium oxysporum strain Fo5176 to establish a model Arabidopsis-fungal pathosystem.</title>
        <authorList>
            <person name="Fokkens L."/>
            <person name="Guo L."/>
            <person name="Dora S."/>
            <person name="Wang B."/>
            <person name="Ye K."/>
            <person name="Sanchez-Rodriguez C."/>
            <person name="Croll D."/>
        </authorList>
    </citation>
    <scope>NUCLEOTIDE SEQUENCE [LARGE SCALE GENOMIC DNA]</scope>
    <source>
        <strain evidence="7 8">Fo5176</strain>
    </source>
</reference>
<evidence type="ECO:0000313" key="7">
    <source>
        <dbReference type="EMBL" id="KAF6512957.1"/>
    </source>
</evidence>
<name>A0A8H6LAP3_FUSOX</name>
<dbReference type="AlphaFoldDB" id="A0A8H6LAP3"/>
<proteinExistence type="predicted"/>
<dbReference type="SUPFAM" id="SSF57701">
    <property type="entry name" value="Zn2/Cys6 DNA-binding domain"/>
    <property type="match status" value="1"/>
</dbReference>
<evidence type="ECO:0000256" key="1">
    <source>
        <dbReference type="ARBA" id="ARBA00004123"/>
    </source>
</evidence>
<accession>A0A8H6LAP3</accession>
<keyword evidence="3" id="KW-0238">DNA-binding</keyword>
<evidence type="ECO:0000313" key="8">
    <source>
        <dbReference type="Proteomes" id="UP000593570"/>
    </source>
</evidence>
<evidence type="ECO:0000256" key="4">
    <source>
        <dbReference type="ARBA" id="ARBA00023242"/>
    </source>
</evidence>
<gene>
    <name evidence="7" type="ORF">HZS61_007763</name>
</gene>
<dbReference type="PANTHER" id="PTHR46910">
    <property type="entry name" value="TRANSCRIPTION FACTOR PDR1"/>
    <property type="match status" value="1"/>
</dbReference>
<evidence type="ECO:0000256" key="5">
    <source>
        <dbReference type="SAM" id="MobiDB-lite"/>
    </source>
</evidence>
<comment type="subcellular location">
    <subcellularLocation>
        <location evidence="1">Nucleus</location>
    </subcellularLocation>
</comment>
<dbReference type="Proteomes" id="UP000593570">
    <property type="component" value="Unassembled WGS sequence"/>
</dbReference>
<feature type="compositionally biased region" description="Low complexity" evidence="5">
    <location>
        <begin position="1"/>
        <end position="18"/>
    </location>
</feature>
<feature type="region of interest" description="Disordered" evidence="5">
    <location>
        <begin position="540"/>
        <end position="559"/>
    </location>
</feature>
<dbReference type="PROSITE" id="PS00463">
    <property type="entry name" value="ZN2_CY6_FUNGAL_1"/>
    <property type="match status" value="1"/>
</dbReference>
<dbReference type="GO" id="GO:0003677">
    <property type="term" value="F:DNA binding"/>
    <property type="evidence" value="ECO:0007669"/>
    <property type="project" value="UniProtKB-KW"/>
</dbReference>
<organism evidence="7 8">
    <name type="scientific">Fusarium oxysporum f. sp. conglutinans</name>
    <dbReference type="NCBI Taxonomy" id="100902"/>
    <lineage>
        <taxon>Eukaryota</taxon>
        <taxon>Fungi</taxon>
        <taxon>Dikarya</taxon>
        <taxon>Ascomycota</taxon>
        <taxon>Pezizomycotina</taxon>
        <taxon>Sordariomycetes</taxon>
        <taxon>Hypocreomycetidae</taxon>
        <taxon>Hypocreales</taxon>
        <taxon>Nectriaceae</taxon>
        <taxon>Fusarium</taxon>
        <taxon>Fusarium oxysporum species complex</taxon>
    </lineage>
</organism>
<keyword evidence="4" id="KW-0539">Nucleus</keyword>
<dbReference type="PROSITE" id="PS50048">
    <property type="entry name" value="ZN2_CY6_FUNGAL_2"/>
    <property type="match status" value="1"/>
</dbReference>
<dbReference type="GO" id="GO:0000981">
    <property type="term" value="F:DNA-binding transcription factor activity, RNA polymerase II-specific"/>
    <property type="evidence" value="ECO:0007669"/>
    <property type="project" value="InterPro"/>
</dbReference>
<sequence length="682" mass="76229">MEPTSPSIPPRSILPRPTATLATPSAPRFTSDLAIPRKSKVISACQPCKLKKTKCDGNRPECGPCMSKGRSCEYTVQGNRTEILIRRQQALQENVESFTALYRYLQERPANEANSLFERIRDGFGIEAALEFVKGEDGSPASASRDPPSARVRWSQQIYDCNLLFENELLSTEISDVANQALRDGVDCYFLYMGNMFPIYTRKEAESILDTFQEAKPDQVASRKVAYGELLAICALGFQYDRQTLPNGNASIYWGILLGSSSGLRVGKKPPGLSEQDFNGYIKTFAALITVRSWVTATLGHIPSPEVSRCIHETREQIDNTGALDSAAEEPVLGVLQQKMAQITVLKANVVRTVASFRVLSPTILRQMHRDLELWRSSLPAYMRLETLIHTPEISPDQRRVTFYMHLFYMSALILKTRAVLATQRDIAACTWDPEAKAAIFEGIHAARNSARLLGLILEEKAVVKNCWLTIYQCYVTFLMLNFTAIKSFLVGDATAFRQQDVTLSSTCIEILALCATKDRIARSFYKRVTKYQDIIREHLPESRQDTSEDPGSYKDGPLDDESYLFIESSGDARLHHLMHELRELLCYPLTLLKGGSEANMPYPTIVEASVNADINFAHHLASPFNMAEDEVPNGLFPPEDSLKESHDYDASTEGYLTGSVPFGWDVSAWRRDPGVGSPDNT</sequence>